<keyword evidence="11 14" id="KW-0472">Membrane</keyword>
<keyword evidence="5 14" id="KW-0812">Transmembrane</keyword>
<evidence type="ECO:0000256" key="1">
    <source>
        <dbReference type="ARBA" id="ARBA00004232"/>
    </source>
</evidence>
<dbReference type="Pfam" id="PF09531">
    <property type="entry name" value="Ndc1_Nup"/>
    <property type="match status" value="1"/>
</dbReference>
<comment type="similarity">
    <text evidence="3">Belongs to the NDC1 family.</text>
</comment>
<keyword evidence="12" id="KW-0539">Nucleus</keyword>
<name>A0A2H3J4N2_WOLCO</name>
<dbReference type="InterPro" id="IPR019049">
    <property type="entry name" value="Nucleoporin_prot_Ndc1/Nup"/>
</dbReference>
<evidence type="ECO:0000256" key="7">
    <source>
        <dbReference type="ARBA" id="ARBA00022927"/>
    </source>
</evidence>
<dbReference type="GO" id="GO:0070762">
    <property type="term" value="C:nuclear pore transmembrane ring"/>
    <property type="evidence" value="ECO:0007669"/>
    <property type="project" value="TreeGrafter"/>
</dbReference>
<dbReference type="STRING" id="742152.A0A2H3J4N2"/>
<evidence type="ECO:0000256" key="4">
    <source>
        <dbReference type="ARBA" id="ARBA00022448"/>
    </source>
</evidence>
<keyword evidence="7" id="KW-0653">Protein transport</keyword>
<dbReference type="PANTHER" id="PTHR13269:SF6">
    <property type="entry name" value="NUCLEOPORIN NDC1"/>
    <property type="match status" value="1"/>
</dbReference>
<evidence type="ECO:0000256" key="10">
    <source>
        <dbReference type="ARBA" id="ARBA00023132"/>
    </source>
</evidence>
<keyword evidence="4" id="KW-0813">Transport</keyword>
<evidence type="ECO:0000313" key="16">
    <source>
        <dbReference type="Proteomes" id="UP000218811"/>
    </source>
</evidence>
<dbReference type="EMBL" id="KB467909">
    <property type="protein sequence ID" value="PCH37156.1"/>
    <property type="molecule type" value="Genomic_DNA"/>
</dbReference>
<evidence type="ECO:0008006" key="17">
    <source>
        <dbReference type="Google" id="ProtNLM"/>
    </source>
</evidence>
<evidence type="ECO:0000256" key="14">
    <source>
        <dbReference type="SAM" id="Phobius"/>
    </source>
</evidence>
<dbReference type="OrthoDB" id="67850at2759"/>
<comment type="subcellular location">
    <subcellularLocation>
        <location evidence="1">Nucleus membrane</location>
        <topology evidence="1">Multi-pass membrane protein</topology>
    </subcellularLocation>
    <subcellularLocation>
        <location evidence="2">Nucleus</location>
        <location evidence="2">Nuclear pore complex</location>
    </subcellularLocation>
</comment>
<dbReference type="Proteomes" id="UP000218811">
    <property type="component" value="Unassembled WGS sequence"/>
</dbReference>
<evidence type="ECO:0000256" key="2">
    <source>
        <dbReference type="ARBA" id="ARBA00004567"/>
    </source>
</evidence>
<feature type="compositionally biased region" description="Pro residues" evidence="13">
    <location>
        <begin position="413"/>
        <end position="433"/>
    </location>
</feature>
<keyword evidence="9" id="KW-0811">Translocation</keyword>
<dbReference type="GO" id="GO:0051028">
    <property type="term" value="P:mRNA transport"/>
    <property type="evidence" value="ECO:0007669"/>
    <property type="project" value="UniProtKB-KW"/>
</dbReference>
<feature type="transmembrane region" description="Helical" evidence="14">
    <location>
        <begin position="87"/>
        <end position="110"/>
    </location>
</feature>
<dbReference type="GO" id="GO:0070631">
    <property type="term" value="P:spindle pole body localization"/>
    <property type="evidence" value="ECO:0007669"/>
    <property type="project" value="TreeGrafter"/>
</dbReference>
<dbReference type="GO" id="GO:0005816">
    <property type="term" value="C:spindle pole body"/>
    <property type="evidence" value="ECO:0007669"/>
    <property type="project" value="TreeGrafter"/>
</dbReference>
<evidence type="ECO:0000256" key="11">
    <source>
        <dbReference type="ARBA" id="ARBA00023136"/>
    </source>
</evidence>
<accession>A0A2H3J4N2</accession>
<dbReference type="GO" id="GO:0015031">
    <property type="term" value="P:protein transport"/>
    <property type="evidence" value="ECO:0007669"/>
    <property type="project" value="UniProtKB-KW"/>
</dbReference>
<evidence type="ECO:0000256" key="12">
    <source>
        <dbReference type="ARBA" id="ARBA00023242"/>
    </source>
</evidence>
<evidence type="ECO:0000256" key="8">
    <source>
        <dbReference type="ARBA" id="ARBA00022989"/>
    </source>
</evidence>
<dbReference type="GO" id="GO:0031965">
    <property type="term" value="C:nuclear membrane"/>
    <property type="evidence" value="ECO:0007669"/>
    <property type="project" value="UniProtKB-SubCell"/>
</dbReference>
<keyword evidence="6" id="KW-0509">mRNA transport</keyword>
<dbReference type="GO" id="GO:0006999">
    <property type="term" value="P:nuclear pore organization"/>
    <property type="evidence" value="ECO:0007669"/>
    <property type="project" value="TreeGrafter"/>
</dbReference>
<dbReference type="AlphaFoldDB" id="A0A2H3J4N2"/>
<evidence type="ECO:0000313" key="15">
    <source>
        <dbReference type="EMBL" id="PCH37156.1"/>
    </source>
</evidence>
<organism evidence="15 16">
    <name type="scientific">Wolfiporia cocos (strain MD-104)</name>
    <name type="common">Brown rot fungus</name>
    <dbReference type="NCBI Taxonomy" id="742152"/>
    <lineage>
        <taxon>Eukaryota</taxon>
        <taxon>Fungi</taxon>
        <taxon>Dikarya</taxon>
        <taxon>Basidiomycota</taxon>
        <taxon>Agaricomycotina</taxon>
        <taxon>Agaricomycetes</taxon>
        <taxon>Polyporales</taxon>
        <taxon>Phaeolaceae</taxon>
        <taxon>Wolfiporia</taxon>
    </lineage>
</organism>
<feature type="transmembrane region" description="Helical" evidence="14">
    <location>
        <begin position="140"/>
        <end position="161"/>
    </location>
</feature>
<keyword evidence="8 14" id="KW-1133">Transmembrane helix</keyword>
<protein>
    <recommendedName>
        <fullName evidence="17">Nucleoporin protein Ndc1-Nup</fullName>
    </recommendedName>
</protein>
<evidence type="ECO:0000256" key="6">
    <source>
        <dbReference type="ARBA" id="ARBA00022816"/>
    </source>
</evidence>
<feature type="region of interest" description="Disordered" evidence="13">
    <location>
        <begin position="409"/>
        <end position="434"/>
    </location>
</feature>
<feature type="transmembrane region" description="Helical" evidence="14">
    <location>
        <begin position="181"/>
        <end position="203"/>
    </location>
</feature>
<feature type="transmembrane region" description="Helical" evidence="14">
    <location>
        <begin position="48"/>
        <end position="67"/>
    </location>
</feature>
<dbReference type="OMA" id="PYYLNGH"/>
<evidence type="ECO:0000256" key="9">
    <source>
        <dbReference type="ARBA" id="ARBA00023010"/>
    </source>
</evidence>
<keyword evidence="16" id="KW-1185">Reference proteome</keyword>
<reference evidence="15 16" key="1">
    <citation type="journal article" date="2012" name="Science">
        <title>The Paleozoic origin of enzymatic lignin decomposition reconstructed from 31 fungal genomes.</title>
        <authorList>
            <person name="Floudas D."/>
            <person name="Binder M."/>
            <person name="Riley R."/>
            <person name="Barry K."/>
            <person name="Blanchette R.A."/>
            <person name="Henrissat B."/>
            <person name="Martinez A.T."/>
            <person name="Otillar R."/>
            <person name="Spatafora J.W."/>
            <person name="Yadav J.S."/>
            <person name="Aerts A."/>
            <person name="Benoit I."/>
            <person name="Boyd A."/>
            <person name="Carlson A."/>
            <person name="Copeland A."/>
            <person name="Coutinho P.M."/>
            <person name="de Vries R.P."/>
            <person name="Ferreira P."/>
            <person name="Findley K."/>
            <person name="Foster B."/>
            <person name="Gaskell J."/>
            <person name="Glotzer D."/>
            <person name="Gorecki P."/>
            <person name="Heitman J."/>
            <person name="Hesse C."/>
            <person name="Hori C."/>
            <person name="Igarashi K."/>
            <person name="Jurgens J.A."/>
            <person name="Kallen N."/>
            <person name="Kersten P."/>
            <person name="Kohler A."/>
            <person name="Kuees U."/>
            <person name="Kumar T.K.A."/>
            <person name="Kuo A."/>
            <person name="LaButti K."/>
            <person name="Larrondo L.F."/>
            <person name="Lindquist E."/>
            <person name="Ling A."/>
            <person name="Lombard V."/>
            <person name="Lucas S."/>
            <person name="Lundell T."/>
            <person name="Martin R."/>
            <person name="McLaughlin D.J."/>
            <person name="Morgenstern I."/>
            <person name="Morin E."/>
            <person name="Murat C."/>
            <person name="Nagy L.G."/>
            <person name="Nolan M."/>
            <person name="Ohm R.A."/>
            <person name="Patyshakuliyeva A."/>
            <person name="Rokas A."/>
            <person name="Ruiz-Duenas F.J."/>
            <person name="Sabat G."/>
            <person name="Salamov A."/>
            <person name="Samejima M."/>
            <person name="Schmutz J."/>
            <person name="Slot J.C."/>
            <person name="St John F."/>
            <person name="Stenlid J."/>
            <person name="Sun H."/>
            <person name="Sun S."/>
            <person name="Syed K."/>
            <person name="Tsang A."/>
            <person name="Wiebenga A."/>
            <person name="Young D."/>
            <person name="Pisabarro A."/>
            <person name="Eastwood D.C."/>
            <person name="Martin F."/>
            <person name="Cullen D."/>
            <person name="Grigoriev I.V."/>
            <person name="Hibbett D.S."/>
        </authorList>
    </citation>
    <scope>NUCLEOTIDE SEQUENCE [LARGE SCALE GENOMIC DNA]</scope>
    <source>
        <strain evidence="15 16">MD-104</strain>
    </source>
</reference>
<feature type="transmembrane region" description="Helical" evidence="14">
    <location>
        <begin position="235"/>
        <end position="253"/>
    </location>
</feature>
<dbReference type="PANTHER" id="PTHR13269">
    <property type="entry name" value="NUCLEOPORIN NDC1"/>
    <property type="match status" value="1"/>
</dbReference>
<proteinExistence type="inferred from homology"/>
<evidence type="ECO:0000256" key="13">
    <source>
        <dbReference type="SAM" id="MobiDB-lite"/>
    </source>
</evidence>
<evidence type="ECO:0000256" key="5">
    <source>
        <dbReference type="ARBA" id="ARBA00022692"/>
    </source>
</evidence>
<sequence>MNSSVSSAAQNTPLRAIPSTLVLRAAQPVPPASETYEPLVKSLLRRRLVHNILLPSLIATWSIVNIWSTWEQGGIFHFGLWGTFKNAFHPLILVFTLATFVVGVLPSIVLRNRFMAVSPTHAPSPSKMLKSALAKRSTQAGLIIYIASSLLLAGIHAAMARTLGSTDLRLSLFVNSKKHPYYLNGHTIYFISSQTALACAYLVRSVLQDRFSLRWTSMLTPPDAPRGAAHRLGHFLLTIITMGFFVALCGTLHTVAFGLARSIAIPIIFKIPLVRNALKPFIAHFRRGSFTLTLLLRNLSFIIRTSFLGLTSALCWELAESPLSENVSVAHKSADPMTTLISGIKSTDAYFKHYAYTELRRLACEDGPTASTHRSSLFSDQKYNPNQWSTLVRESLLTLGKDYQLLLRRGEPEAPPPAPAPAPAPPKPLPAPATPLIRKPIMRDSTQSPFHAAFEAFASDGPIVSAVETTANAAASPVSGLVQSAVQAAPPSDIAANLAKKGSEHAYNLVIGSHGRLRETVDSLVAGWEKGRDKKWAEVLPQWANVVRSQIEAWWTRDRLGRMAEAALPNRYLDALAISVLCHFVCASLEEDKYGVVQRDIPKILEALLSFLAAVEDYRNELNDKQPRLSAEELEKLSWEQMAERARVEIEVFAAKDVLSVVHDPLTAGIANIVRTFGERLSAFKFPQTVAHQLQRFVEYA</sequence>
<evidence type="ECO:0000256" key="3">
    <source>
        <dbReference type="ARBA" id="ARBA00005760"/>
    </source>
</evidence>
<gene>
    <name evidence="15" type="ORF">WOLCODRAFT_140745</name>
</gene>
<dbReference type="GO" id="GO:0030674">
    <property type="term" value="F:protein-macromolecule adaptor activity"/>
    <property type="evidence" value="ECO:0007669"/>
    <property type="project" value="TreeGrafter"/>
</dbReference>
<keyword evidence="10" id="KW-0906">Nuclear pore complex</keyword>